<dbReference type="KEGG" id="oho:Oweho_2586"/>
<dbReference type="STRING" id="926562.Oweho_2586"/>
<sequence length="273" mass="31000">MRFGLFLLGFIVANNLFAQKNYYLSLEGGNTLHTADFYLNYKAVPNDDLRATYADGAEDNEVEHYQFSTMPSFVARFHYEIGDPRKRKSTLVYSVGLGYSETKFEVTDPGTVFSIPLGYALTGGQPRDYRYSFNYLIIPLGVSKYFKKPGKVFFYSIGTELTNYFLVGKKGEVKFEGNASYQPNNDGRLTSSRDFLLLLNLNPSIGVALGREQKFRIAVNVKGGISFLNVLRKEEALFKQYTYSEQDGIEMFEKTKSLNPFYGFGLSMAYQLN</sequence>
<dbReference type="PATRIC" id="fig|926562.3.peg.2602"/>
<evidence type="ECO:0000313" key="2">
    <source>
        <dbReference type="Proteomes" id="UP000005631"/>
    </source>
</evidence>
<evidence type="ECO:0008006" key="3">
    <source>
        <dbReference type="Google" id="ProtNLM"/>
    </source>
</evidence>
<reference evidence="1 2" key="1">
    <citation type="journal article" date="2012" name="Stand. Genomic Sci.">
        <title>Genome sequence of the orange-pigmented seawater bacterium Owenweeksia hongkongensis type strain (UST20020801(T)).</title>
        <authorList>
            <person name="Riedel T."/>
            <person name="Held B."/>
            <person name="Nolan M."/>
            <person name="Lucas S."/>
            <person name="Lapidus A."/>
            <person name="Tice H."/>
            <person name="Del Rio T.G."/>
            <person name="Cheng J.F."/>
            <person name="Han C."/>
            <person name="Tapia R."/>
            <person name="Goodwin L.A."/>
            <person name="Pitluck S."/>
            <person name="Liolios K."/>
            <person name="Mavromatis K."/>
            <person name="Pagani I."/>
            <person name="Ivanova N."/>
            <person name="Mikhailova N."/>
            <person name="Pati A."/>
            <person name="Chen A."/>
            <person name="Palaniappan K."/>
            <person name="Rohde M."/>
            <person name="Tindall B.J."/>
            <person name="Detter J.C."/>
            <person name="Goker M."/>
            <person name="Woyke T."/>
            <person name="Bristow J."/>
            <person name="Eisen J.A."/>
            <person name="Markowitz V."/>
            <person name="Hugenholtz P."/>
            <person name="Klenk H.P."/>
            <person name="Kyrpides N.C."/>
        </authorList>
    </citation>
    <scope>NUCLEOTIDE SEQUENCE</scope>
    <source>
        <strain evidence="2">DSM 17368 / JCM 12287 / NRRL B-23963</strain>
    </source>
</reference>
<dbReference type="HOGENOM" id="CLU_1018787_0_0_10"/>
<gene>
    <name evidence="1" type="ordered locus">Oweho_2586</name>
</gene>
<keyword evidence="2" id="KW-1185">Reference proteome</keyword>
<proteinExistence type="predicted"/>
<dbReference type="AlphaFoldDB" id="G8R8G1"/>
<accession>G8R8G1</accession>
<dbReference type="Proteomes" id="UP000005631">
    <property type="component" value="Chromosome"/>
</dbReference>
<protein>
    <recommendedName>
        <fullName evidence="3">Outer membrane protein beta-barrel domain-containing protein</fullName>
    </recommendedName>
</protein>
<name>G8R8G1_OWEHD</name>
<dbReference type="EMBL" id="CP003156">
    <property type="protein sequence ID" value="AEV33554.1"/>
    <property type="molecule type" value="Genomic_DNA"/>
</dbReference>
<evidence type="ECO:0000313" key="1">
    <source>
        <dbReference type="EMBL" id="AEV33554.1"/>
    </source>
</evidence>
<organism evidence="1 2">
    <name type="scientific">Owenweeksia hongkongensis (strain DSM 17368 / CIP 108786 / JCM 12287 / NRRL B-23963 / UST20020801)</name>
    <dbReference type="NCBI Taxonomy" id="926562"/>
    <lineage>
        <taxon>Bacteria</taxon>
        <taxon>Pseudomonadati</taxon>
        <taxon>Bacteroidota</taxon>
        <taxon>Flavobacteriia</taxon>
        <taxon>Flavobacteriales</taxon>
        <taxon>Owenweeksiaceae</taxon>
        <taxon>Owenweeksia</taxon>
    </lineage>
</organism>
<dbReference type="RefSeq" id="WP_014202903.1">
    <property type="nucleotide sequence ID" value="NC_016599.1"/>
</dbReference>